<evidence type="ECO:0000313" key="2">
    <source>
        <dbReference type="EMBL" id="WMV54480.1"/>
    </source>
</evidence>
<organism evidence="2 3">
    <name type="scientific">Solanum verrucosum</name>
    <dbReference type="NCBI Taxonomy" id="315347"/>
    <lineage>
        <taxon>Eukaryota</taxon>
        <taxon>Viridiplantae</taxon>
        <taxon>Streptophyta</taxon>
        <taxon>Embryophyta</taxon>
        <taxon>Tracheophyta</taxon>
        <taxon>Spermatophyta</taxon>
        <taxon>Magnoliopsida</taxon>
        <taxon>eudicotyledons</taxon>
        <taxon>Gunneridae</taxon>
        <taxon>Pentapetalae</taxon>
        <taxon>asterids</taxon>
        <taxon>lamiids</taxon>
        <taxon>Solanales</taxon>
        <taxon>Solanaceae</taxon>
        <taxon>Solanoideae</taxon>
        <taxon>Solaneae</taxon>
        <taxon>Solanum</taxon>
    </lineage>
</organism>
<evidence type="ECO:0000256" key="1">
    <source>
        <dbReference type="SAM" id="MobiDB-lite"/>
    </source>
</evidence>
<feature type="compositionally biased region" description="Polar residues" evidence="1">
    <location>
        <begin position="60"/>
        <end position="70"/>
    </location>
</feature>
<dbReference type="AlphaFoldDB" id="A0AAF0UYL0"/>
<gene>
    <name evidence="2" type="ORF">MTR67_047865</name>
</gene>
<keyword evidence="3" id="KW-1185">Reference proteome</keyword>
<evidence type="ECO:0008006" key="4">
    <source>
        <dbReference type="Google" id="ProtNLM"/>
    </source>
</evidence>
<name>A0AAF0UYL0_SOLVR</name>
<sequence length="70" mass="8129">MNSPEFTGSKLNKDQENFLDELQKVFDVMHVFDVERVKLASDNAPILKSSKRIRGRHQQKYPTKSQGRIP</sequence>
<reference evidence="2" key="1">
    <citation type="submission" date="2023-08" db="EMBL/GenBank/DDBJ databases">
        <title>A de novo genome assembly of Solanum verrucosum Schlechtendal, a Mexican diploid species geographically isolated from the other diploid A-genome species in potato relatives.</title>
        <authorList>
            <person name="Hosaka K."/>
        </authorList>
    </citation>
    <scope>NUCLEOTIDE SEQUENCE</scope>
    <source>
        <tissue evidence="2">Young leaves</tissue>
    </source>
</reference>
<proteinExistence type="predicted"/>
<accession>A0AAF0UYL0</accession>
<dbReference type="EMBL" id="CP133622">
    <property type="protein sequence ID" value="WMV54480.1"/>
    <property type="molecule type" value="Genomic_DNA"/>
</dbReference>
<feature type="region of interest" description="Disordered" evidence="1">
    <location>
        <begin position="45"/>
        <end position="70"/>
    </location>
</feature>
<dbReference type="Proteomes" id="UP001234989">
    <property type="component" value="Chromosome 11"/>
</dbReference>
<evidence type="ECO:0000313" key="3">
    <source>
        <dbReference type="Proteomes" id="UP001234989"/>
    </source>
</evidence>
<protein>
    <recommendedName>
        <fullName evidence="4">Gag-pol polyprotein</fullName>
    </recommendedName>
</protein>
<feature type="compositionally biased region" description="Basic residues" evidence="1">
    <location>
        <begin position="49"/>
        <end position="59"/>
    </location>
</feature>